<dbReference type="OrthoDB" id="2416077at2759"/>
<feature type="region of interest" description="Disordered" evidence="1">
    <location>
        <begin position="44"/>
        <end position="65"/>
    </location>
</feature>
<sequence length="171" mass="18637">MPCTKKIPKISRENIKKRIEQGESFSKIMIATGVSKATISRIKKTMPNSPANNKPGRKRVVSPATESAMVNKILSGKIQTTKDLAMATKLENGKNPSPTTTRRILKRHNITMTPGSGLVVKPDTYELDSSATEYSGNDDEESSECSSSTSVEDVKIDSPLLKGINVELKMV</sequence>
<protein>
    <submittedName>
        <fullName evidence="2">Uncharacterized protein</fullName>
    </submittedName>
</protein>
<dbReference type="SUPFAM" id="SSF46689">
    <property type="entry name" value="Homeodomain-like"/>
    <property type="match status" value="1"/>
</dbReference>
<evidence type="ECO:0000256" key="1">
    <source>
        <dbReference type="SAM" id="MobiDB-lite"/>
    </source>
</evidence>
<evidence type="ECO:0000313" key="3">
    <source>
        <dbReference type="Proteomes" id="UP000398389"/>
    </source>
</evidence>
<proteinExistence type="predicted"/>
<dbReference type="RefSeq" id="XP_031850892.1">
    <property type="nucleotide sequence ID" value="XM_031995001.1"/>
</dbReference>
<dbReference type="EMBL" id="CABVLU010000001">
    <property type="protein sequence ID" value="VVT44050.1"/>
    <property type="molecule type" value="Genomic_DNA"/>
</dbReference>
<accession>A0A5E8B587</accession>
<evidence type="ECO:0000313" key="2">
    <source>
        <dbReference type="EMBL" id="VVT44050.1"/>
    </source>
</evidence>
<dbReference type="GeneID" id="43579101"/>
<organism evidence="2 3">
    <name type="scientific">Magnusiomyces paraingens</name>
    <dbReference type="NCBI Taxonomy" id="2606893"/>
    <lineage>
        <taxon>Eukaryota</taxon>
        <taxon>Fungi</taxon>
        <taxon>Dikarya</taxon>
        <taxon>Ascomycota</taxon>
        <taxon>Saccharomycotina</taxon>
        <taxon>Dipodascomycetes</taxon>
        <taxon>Dipodascales</taxon>
        <taxon>Dipodascaceae</taxon>
        <taxon>Magnusiomyces</taxon>
    </lineage>
</organism>
<keyword evidence="3" id="KW-1185">Reference proteome</keyword>
<reference evidence="2 3" key="1">
    <citation type="submission" date="2019-09" db="EMBL/GenBank/DDBJ databases">
        <authorList>
            <person name="Brejova B."/>
        </authorList>
    </citation>
    <scope>NUCLEOTIDE SEQUENCE [LARGE SCALE GENOMIC DNA]</scope>
</reference>
<name>A0A5E8B587_9ASCO</name>
<dbReference type="InterPro" id="IPR009057">
    <property type="entry name" value="Homeodomain-like_sf"/>
</dbReference>
<dbReference type="Proteomes" id="UP000398389">
    <property type="component" value="Unassembled WGS sequence"/>
</dbReference>
<gene>
    <name evidence="2" type="ORF">SAPINGB_P000277</name>
</gene>
<dbReference type="AlphaFoldDB" id="A0A5E8B587"/>
<feature type="region of interest" description="Disordered" evidence="1">
    <location>
        <begin position="129"/>
        <end position="153"/>
    </location>
</feature>
<dbReference type="Gene3D" id="1.10.10.60">
    <property type="entry name" value="Homeodomain-like"/>
    <property type="match status" value="1"/>
</dbReference>